<reference evidence="1 2" key="1">
    <citation type="submission" date="2020-07" db="EMBL/GenBank/DDBJ databases">
        <title>Complete genome sequence of Klebsiella pneumoniae phage Miami.</title>
        <authorList>
            <person name="Mora D.A."/>
            <person name="Lessor L."/>
            <person name="Gill J."/>
            <person name="Liu M."/>
        </authorList>
    </citation>
    <scope>NUCLEOTIDE SEQUENCE [LARGE SCALE GENOMIC DNA]</scope>
</reference>
<evidence type="ECO:0000313" key="2">
    <source>
        <dbReference type="Proteomes" id="UP000662782"/>
    </source>
</evidence>
<sequence>MDRNELAIILIDQLNKFLYPKLEKTNMTKFCLLGTLSLEVVTGQFYDHKTCVGSEDILALLKEHGINNDGFLSVEKRLSAFGDILTSYSYRVLGDRYGDSFVTVNFNLNLTNLNMLEFTNELARYE</sequence>
<evidence type="ECO:0000313" key="1">
    <source>
        <dbReference type="EMBL" id="QPB09180.1"/>
    </source>
</evidence>
<organism evidence="1 2">
    <name type="scientific">Klebsiella phage Miami</name>
    <dbReference type="NCBI Taxonomy" id="2767581"/>
    <lineage>
        <taxon>Viruses</taxon>
        <taxon>Duplodnaviria</taxon>
        <taxon>Heunggongvirae</taxon>
        <taxon>Uroviricota</taxon>
        <taxon>Caudoviricetes</taxon>
        <taxon>Chimalliviridae</taxon>
        <taxon>Miamivirus</taxon>
        <taxon>Miamivirus miami</taxon>
    </lineage>
</organism>
<name>A0A873WCU8_9CAUD</name>
<dbReference type="EMBL" id="MT701590">
    <property type="protein sequence ID" value="QPB09180.1"/>
    <property type="molecule type" value="Genomic_DNA"/>
</dbReference>
<proteinExistence type="predicted"/>
<accession>A0A873WCU8</accession>
<dbReference type="Proteomes" id="UP000662782">
    <property type="component" value="Segment"/>
</dbReference>
<gene>
    <name evidence="1" type="ORF">CPT_Miami_085</name>
</gene>
<keyword evidence="2" id="KW-1185">Reference proteome</keyword>
<protein>
    <submittedName>
        <fullName evidence="1">Uncharacterized protein</fullName>
    </submittedName>
</protein>